<comment type="caution">
    <text evidence="2">The sequence shown here is derived from an EMBL/GenBank/DDBJ whole genome shotgun (WGS) entry which is preliminary data.</text>
</comment>
<evidence type="ECO:0000313" key="2">
    <source>
        <dbReference type="EMBL" id="KAJ7683336.1"/>
    </source>
</evidence>
<keyword evidence="3" id="KW-1185">Reference proteome</keyword>
<evidence type="ECO:0000313" key="3">
    <source>
        <dbReference type="Proteomes" id="UP001221757"/>
    </source>
</evidence>
<feature type="compositionally biased region" description="Basic and acidic residues" evidence="1">
    <location>
        <begin position="32"/>
        <end position="45"/>
    </location>
</feature>
<dbReference type="Proteomes" id="UP001221757">
    <property type="component" value="Unassembled WGS sequence"/>
</dbReference>
<sequence length="211" mass="23312">MCRAKSANGDECDCEEYDKPEDVTAPSKCMECGHGKSKHGPEKVEAQPVQPAQKKAKKSTVLDVFTAQSEKHIHDLLPVTSRLADFSAARSDALKDFRVAPDETAGIQAGAKKLKKKGALHGCVATNVVIDHDWTYTECTDQLAQLFPTAFEYARQHTRKNDALWVIASKEYQNIRIVPKLVPTGADLVKYKLDKKTGLIGISLYIGDFHL</sequence>
<dbReference type="AlphaFoldDB" id="A0AAD7GAG4"/>
<reference evidence="2" key="1">
    <citation type="submission" date="2023-03" db="EMBL/GenBank/DDBJ databases">
        <title>Massive genome expansion in bonnet fungi (Mycena s.s.) driven by repeated elements and novel gene families across ecological guilds.</title>
        <authorList>
            <consortium name="Lawrence Berkeley National Laboratory"/>
            <person name="Harder C.B."/>
            <person name="Miyauchi S."/>
            <person name="Viragh M."/>
            <person name="Kuo A."/>
            <person name="Thoen E."/>
            <person name="Andreopoulos B."/>
            <person name="Lu D."/>
            <person name="Skrede I."/>
            <person name="Drula E."/>
            <person name="Henrissat B."/>
            <person name="Morin E."/>
            <person name="Kohler A."/>
            <person name="Barry K."/>
            <person name="LaButti K."/>
            <person name="Morin E."/>
            <person name="Salamov A."/>
            <person name="Lipzen A."/>
            <person name="Mereny Z."/>
            <person name="Hegedus B."/>
            <person name="Baldrian P."/>
            <person name="Stursova M."/>
            <person name="Weitz H."/>
            <person name="Taylor A."/>
            <person name="Grigoriev I.V."/>
            <person name="Nagy L.G."/>
            <person name="Martin F."/>
            <person name="Kauserud H."/>
        </authorList>
    </citation>
    <scope>NUCLEOTIDE SEQUENCE</scope>
    <source>
        <strain evidence="2">CBHHK067</strain>
    </source>
</reference>
<feature type="region of interest" description="Disordered" evidence="1">
    <location>
        <begin position="32"/>
        <end position="55"/>
    </location>
</feature>
<organism evidence="2 3">
    <name type="scientific">Mycena rosella</name>
    <name type="common">Pink bonnet</name>
    <name type="synonym">Agaricus rosellus</name>
    <dbReference type="NCBI Taxonomy" id="1033263"/>
    <lineage>
        <taxon>Eukaryota</taxon>
        <taxon>Fungi</taxon>
        <taxon>Dikarya</taxon>
        <taxon>Basidiomycota</taxon>
        <taxon>Agaricomycotina</taxon>
        <taxon>Agaricomycetes</taxon>
        <taxon>Agaricomycetidae</taxon>
        <taxon>Agaricales</taxon>
        <taxon>Marasmiineae</taxon>
        <taxon>Mycenaceae</taxon>
        <taxon>Mycena</taxon>
    </lineage>
</organism>
<name>A0AAD7GAG4_MYCRO</name>
<gene>
    <name evidence="2" type="ORF">B0H17DRAFT_1227836</name>
</gene>
<dbReference type="EMBL" id="JARKIE010000109">
    <property type="protein sequence ID" value="KAJ7683336.1"/>
    <property type="molecule type" value="Genomic_DNA"/>
</dbReference>
<accession>A0AAD7GAG4</accession>
<evidence type="ECO:0000256" key="1">
    <source>
        <dbReference type="SAM" id="MobiDB-lite"/>
    </source>
</evidence>
<protein>
    <submittedName>
        <fullName evidence="2">Uncharacterized protein</fullName>
    </submittedName>
</protein>
<proteinExistence type="predicted"/>